<keyword evidence="3" id="KW-0012">Acyltransferase</keyword>
<protein>
    <submittedName>
        <fullName evidence="3">Acyltransferase</fullName>
    </submittedName>
</protein>
<dbReference type="InterPro" id="IPR051159">
    <property type="entry name" value="Hexapeptide_acetyltransf"/>
</dbReference>
<evidence type="ECO:0000313" key="3">
    <source>
        <dbReference type="EMBL" id="MBO1512366.1"/>
    </source>
</evidence>
<reference evidence="3 4" key="1">
    <citation type="submission" date="2021-03" db="EMBL/GenBank/DDBJ databases">
        <title>Whole genome sequence of Metabacillus bambusae BG109.</title>
        <authorList>
            <person name="Jeong J.W."/>
        </authorList>
    </citation>
    <scope>NUCLEOTIDE SEQUENCE [LARGE SCALE GENOMIC DNA]</scope>
    <source>
        <strain evidence="3 4">BG109</strain>
    </source>
</reference>
<keyword evidence="1" id="KW-0808">Transferase</keyword>
<dbReference type="RefSeq" id="WP_207978339.1">
    <property type="nucleotide sequence ID" value="NZ_JAGDEL010000007.1"/>
</dbReference>
<evidence type="ECO:0000256" key="1">
    <source>
        <dbReference type="ARBA" id="ARBA00022679"/>
    </source>
</evidence>
<accession>A0ABS3N2N7</accession>
<proteinExistence type="predicted"/>
<evidence type="ECO:0000313" key="4">
    <source>
        <dbReference type="Proteomes" id="UP000663981"/>
    </source>
</evidence>
<keyword evidence="4" id="KW-1185">Reference proteome</keyword>
<dbReference type="PROSITE" id="PS00101">
    <property type="entry name" value="HEXAPEP_TRANSFERASES"/>
    <property type="match status" value="1"/>
</dbReference>
<evidence type="ECO:0000256" key="2">
    <source>
        <dbReference type="ARBA" id="ARBA00022737"/>
    </source>
</evidence>
<dbReference type="GO" id="GO:0016746">
    <property type="term" value="F:acyltransferase activity"/>
    <property type="evidence" value="ECO:0007669"/>
    <property type="project" value="UniProtKB-KW"/>
</dbReference>
<comment type="caution">
    <text evidence="3">The sequence shown here is derived from an EMBL/GenBank/DDBJ whole genome shotgun (WGS) entry which is preliminary data.</text>
</comment>
<name>A0ABS3N2N7_9BACI</name>
<keyword evidence="2" id="KW-0677">Repeat</keyword>
<dbReference type="Gene3D" id="2.160.10.10">
    <property type="entry name" value="Hexapeptide repeat proteins"/>
    <property type="match status" value="1"/>
</dbReference>
<dbReference type="InterPro" id="IPR018357">
    <property type="entry name" value="Hexapep_transf_CS"/>
</dbReference>
<organism evidence="3 4">
    <name type="scientific">Metabacillus bambusae</name>
    <dbReference type="NCBI Taxonomy" id="2795218"/>
    <lineage>
        <taxon>Bacteria</taxon>
        <taxon>Bacillati</taxon>
        <taxon>Bacillota</taxon>
        <taxon>Bacilli</taxon>
        <taxon>Bacillales</taxon>
        <taxon>Bacillaceae</taxon>
        <taxon>Metabacillus</taxon>
    </lineage>
</organism>
<dbReference type="Pfam" id="PF14602">
    <property type="entry name" value="Hexapep_2"/>
    <property type="match status" value="1"/>
</dbReference>
<gene>
    <name evidence="3" type="ORF">I7822_11875</name>
</gene>
<dbReference type="InterPro" id="IPR011004">
    <property type="entry name" value="Trimer_LpxA-like_sf"/>
</dbReference>
<dbReference type="PANTHER" id="PTHR23416">
    <property type="entry name" value="SIALIC ACID SYNTHASE-RELATED"/>
    <property type="match status" value="1"/>
</dbReference>
<sequence length="186" mass="20453">MFSKLLLSLKIKLGKTTREELSVKACIQRGMKVGENCHGLASSTIDYAHCWLIEIGDKVTFAPQVYLLAHDASTKRHLDYTKIAKIKIKDNVFIGARAFIMPGITIGENSIVAAGSIVTKSVPEGSVVAGNPARIISKTKDYIDKHKEGLEEAKIYDSSWTIGENITKEMCITMSKELDCSLGYVK</sequence>
<dbReference type="CDD" id="cd04647">
    <property type="entry name" value="LbH_MAT_like"/>
    <property type="match status" value="1"/>
</dbReference>
<dbReference type="EMBL" id="JAGDEL010000007">
    <property type="protein sequence ID" value="MBO1512366.1"/>
    <property type="molecule type" value="Genomic_DNA"/>
</dbReference>
<dbReference type="SUPFAM" id="SSF51161">
    <property type="entry name" value="Trimeric LpxA-like enzymes"/>
    <property type="match status" value="1"/>
</dbReference>
<dbReference type="InterPro" id="IPR001451">
    <property type="entry name" value="Hexapep"/>
</dbReference>
<dbReference type="Proteomes" id="UP000663981">
    <property type="component" value="Unassembled WGS sequence"/>
</dbReference>